<dbReference type="SUPFAM" id="SSF53067">
    <property type="entry name" value="Actin-like ATPase domain"/>
    <property type="match status" value="2"/>
</dbReference>
<dbReference type="EMBL" id="QMPZ01000007">
    <property type="protein sequence ID" value="RLE10494.1"/>
    <property type="molecule type" value="Genomic_DNA"/>
</dbReference>
<dbReference type="InterPro" id="IPR005883">
    <property type="entry name" value="PilM"/>
</dbReference>
<accession>A0A497E632</accession>
<protein>
    <recommendedName>
        <fullName evidence="3">Type IV pilus assembly protein PilM</fullName>
    </recommendedName>
</protein>
<dbReference type="Pfam" id="PF11104">
    <property type="entry name" value="PilM_2"/>
    <property type="match status" value="1"/>
</dbReference>
<evidence type="ECO:0000313" key="2">
    <source>
        <dbReference type="Proteomes" id="UP000279422"/>
    </source>
</evidence>
<dbReference type="NCBIfam" id="TIGR01175">
    <property type="entry name" value="pilM"/>
    <property type="match status" value="1"/>
</dbReference>
<dbReference type="AlphaFoldDB" id="A0A497E632"/>
<evidence type="ECO:0008006" key="3">
    <source>
        <dbReference type="Google" id="ProtNLM"/>
    </source>
</evidence>
<proteinExistence type="predicted"/>
<dbReference type="PIRSF" id="PIRSF019169">
    <property type="entry name" value="PilM"/>
    <property type="match status" value="1"/>
</dbReference>
<dbReference type="Gene3D" id="3.30.420.40">
    <property type="match status" value="2"/>
</dbReference>
<organism evidence="1 2">
    <name type="scientific">Aerophobetes bacterium</name>
    <dbReference type="NCBI Taxonomy" id="2030807"/>
    <lineage>
        <taxon>Bacteria</taxon>
        <taxon>Candidatus Aerophobota</taxon>
    </lineage>
</organism>
<dbReference type="PANTHER" id="PTHR32432">
    <property type="entry name" value="CELL DIVISION PROTEIN FTSA-RELATED"/>
    <property type="match status" value="1"/>
</dbReference>
<dbReference type="InterPro" id="IPR043129">
    <property type="entry name" value="ATPase_NBD"/>
</dbReference>
<comment type="caution">
    <text evidence="1">The sequence shown here is derived from an EMBL/GenBank/DDBJ whole genome shotgun (WGS) entry which is preliminary data.</text>
</comment>
<reference evidence="1 2" key="1">
    <citation type="submission" date="2018-06" db="EMBL/GenBank/DDBJ databases">
        <title>Extensive metabolic versatility and redundancy in microbially diverse, dynamic hydrothermal sediments.</title>
        <authorList>
            <person name="Dombrowski N."/>
            <person name="Teske A."/>
            <person name="Baker B.J."/>
        </authorList>
    </citation>
    <scope>NUCLEOTIDE SEQUENCE [LARGE SCALE GENOMIC DNA]</scope>
    <source>
        <strain evidence="1">B47_G16</strain>
    </source>
</reference>
<dbReference type="InterPro" id="IPR050696">
    <property type="entry name" value="FtsA/MreB"/>
</dbReference>
<dbReference type="Gene3D" id="3.30.1490.300">
    <property type="match status" value="1"/>
</dbReference>
<dbReference type="Proteomes" id="UP000279422">
    <property type="component" value="Unassembled WGS sequence"/>
</dbReference>
<gene>
    <name evidence="1" type="ORF">DRJ00_01125</name>
</gene>
<sequence>MSLSVGLEIGTYSIKMVELLHKRRSFRLRRLAQLRIPPAKEKNASENSIAEAIRSLFSRYKIDKRCVISGIGGDSAIVRRIKVPLMKVKELRRAIRWEAEQYIPYPIDQVTLRFHILEEEPSEKEERKMSVILVGVRNEVIEAHLQLLQKVGIHPHIIDINPIALFNIFNLSNSKEKDRVALVDLGHSMTNLILLDKRGPFLIRTISIGGLQLTQAIAQQLNLDYMAAEKIKEEYGLLTLDESEKMKEKSIAAQVDEIIRKSIDDLIEEIVRSFEYYASQTGGSTIKEMVLVGGTSYLKGIDKFLSKELGLPVKRFNPFEGIAYSPKEFSSDYLNKVGSIFAVGLGLALRRREL</sequence>
<name>A0A497E632_UNCAE</name>
<dbReference type="PANTHER" id="PTHR32432:SF3">
    <property type="entry name" value="ETHANOLAMINE UTILIZATION PROTEIN EUTJ"/>
    <property type="match status" value="1"/>
</dbReference>
<evidence type="ECO:0000313" key="1">
    <source>
        <dbReference type="EMBL" id="RLE10494.1"/>
    </source>
</evidence>
<dbReference type="CDD" id="cd24049">
    <property type="entry name" value="ASKHA_NBD_PilM"/>
    <property type="match status" value="1"/>
</dbReference>